<comment type="similarity">
    <text evidence="2">Belongs to the cornichon family.</text>
</comment>
<accession>G8BUH6</accession>
<reference evidence="7 8" key="1">
    <citation type="journal article" date="2011" name="Proc. Natl. Acad. Sci. U.S.A.">
        <title>Evolutionary erosion of yeast sex chromosomes by mating-type switching accidents.</title>
        <authorList>
            <person name="Gordon J.L."/>
            <person name="Armisen D."/>
            <person name="Proux-Wera E."/>
            <person name="Oheigeartaigh S.S."/>
            <person name="Byrne K.P."/>
            <person name="Wolfe K.H."/>
        </authorList>
    </citation>
    <scope>NUCLEOTIDE SEQUENCE [LARGE SCALE GENOMIC DNA]</scope>
    <source>
        <strain evidence="8">ATCC 24235 / CBS 4417 / NBRC 1672 / NRRL Y-8282 / UCD 70-5</strain>
    </source>
</reference>
<dbReference type="SMART" id="SM01398">
    <property type="entry name" value="Cornichon"/>
    <property type="match status" value="1"/>
</dbReference>
<protein>
    <recommendedName>
        <fullName evidence="9">ER-derived vesicles protein ERV14</fullName>
    </recommendedName>
</protein>
<name>G8BUH6_TETPH</name>
<dbReference type="PROSITE" id="PS01340">
    <property type="entry name" value="CORNICHON"/>
    <property type="match status" value="1"/>
</dbReference>
<dbReference type="InterPro" id="IPR003377">
    <property type="entry name" value="Cornichon"/>
</dbReference>
<feature type="transmembrane region" description="Helical" evidence="6">
    <location>
        <begin position="61"/>
        <end position="83"/>
    </location>
</feature>
<dbReference type="GeneID" id="11535535"/>
<keyword evidence="3 6" id="KW-0812">Transmembrane</keyword>
<evidence type="ECO:0000256" key="5">
    <source>
        <dbReference type="ARBA" id="ARBA00023136"/>
    </source>
</evidence>
<organism evidence="7 8">
    <name type="scientific">Tetrapisispora phaffii (strain ATCC 24235 / CBS 4417 / NBRC 1672 / NRRL Y-8282 / UCD 70-5)</name>
    <name type="common">Yeast</name>
    <name type="synonym">Fabospora phaffii</name>
    <dbReference type="NCBI Taxonomy" id="1071381"/>
    <lineage>
        <taxon>Eukaryota</taxon>
        <taxon>Fungi</taxon>
        <taxon>Dikarya</taxon>
        <taxon>Ascomycota</taxon>
        <taxon>Saccharomycotina</taxon>
        <taxon>Saccharomycetes</taxon>
        <taxon>Saccharomycetales</taxon>
        <taxon>Saccharomycetaceae</taxon>
        <taxon>Tetrapisispora</taxon>
    </lineage>
</organism>
<dbReference type="Pfam" id="PF03311">
    <property type="entry name" value="Cornichon"/>
    <property type="match status" value="1"/>
</dbReference>
<feature type="transmembrane region" description="Helical" evidence="6">
    <location>
        <begin position="7"/>
        <end position="28"/>
    </location>
</feature>
<evidence type="ECO:0000313" key="8">
    <source>
        <dbReference type="Proteomes" id="UP000005666"/>
    </source>
</evidence>
<keyword evidence="4 6" id="KW-1133">Transmembrane helix</keyword>
<dbReference type="AlphaFoldDB" id="G8BUH6"/>
<comment type="subcellular location">
    <subcellularLocation>
        <location evidence="1">Membrane</location>
        <topology evidence="1">Multi-pass membrane protein</topology>
    </subcellularLocation>
</comment>
<evidence type="ECO:0000256" key="1">
    <source>
        <dbReference type="ARBA" id="ARBA00004141"/>
    </source>
</evidence>
<dbReference type="PANTHER" id="PTHR12290">
    <property type="entry name" value="CORNICHON-RELATED"/>
    <property type="match status" value="1"/>
</dbReference>
<keyword evidence="5 6" id="KW-0472">Membrane</keyword>
<dbReference type="HOGENOM" id="CLU_112942_0_0_1"/>
<feature type="transmembrane region" description="Helical" evidence="6">
    <location>
        <begin position="113"/>
        <end position="132"/>
    </location>
</feature>
<dbReference type="RefSeq" id="XP_003686196.1">
    <property type="nucleotide sequence ID" value="XM_003686148.1"/>
</dbReference>
<proteinExistence type="inferred from homology"/>
<evidence type="ECO:0000313" key="7">
    <source>
        <dbReference type="EMBL" id="CCE63762.1"/>
    </source>
</evidence>
<evidence type="ECO:0000256" key="6">
    <source>
        <dbReference type="SAM" id="Phobius"/>
    </source>
</evidence>
<dbReference type="STRING" id="1071381.G8BUH6"/>
<evidence type="ECO:0000256" key="3">
    <source>
        <dbReference type="ARBA" id="ARBA00022692"/>
    </source>
</evidence>
<dbReference type="eggNOG" id="KOG2729">
    <property type="taxonomic scope" value="Eukaryota"/>
</dbReference>
<dbReference type="EMBL" id="HE612861">
    <property type="protein sequence ID" value="CCE63762.1"/>
    <property type="molecule type" value="Genomic_DNA"/>
</dbReference>
<keyword evidence="8" id="KW-1185">Reference proteome</keyword>
<gene>
    <name evidence="7" type="primary">TPHA0F02810</name>
    <name evidence="7" type="ordered locus">TPHA_0F02810</name>
</gene>
<dbReference type="GO" id="GO:0016020">
    <property type="term" value="C:membrane"/>
    <property type="evidence" value="ECO:0007669"/>
    <property type="project" value="UniProtKB-SubCell"/>
</dbReference>
<dbReference type="GO" id="GO:0006888">
    <property type="term" value="P:endoplasmic reticulum to Golgi vesicle-mediated transport"/>
    <property type="evidence" value="ECO:0007669"/>
    <property type="project" value="EnsemblFungi"/>
</dbReference>
<dbReference type="GO" id="GO:0030134">
    <property type="term" value="C:COPII-coated ER to Golgi transport vesicle"/>
    <property type="evidence" value="ECO:0007669"/>
    <property type="project" value="EnsemblFungi"/>
</dbReference>
<evidence type="ECO:0000256" key="4">
    <source>
        <dbReference type="ARBA" id="ARBA00022989"/>
    </source>
</evidence>
<evidence type="ECO:0000256" key="2">
    <source>
        <dbReference type="ARBA" id="ARBA00010095"/>
    </source>
</evidence>
<evidence type="ECO:0008006" key="9">
    <source>
        <dbReference type="Google" id="ProtNLM"/>
    </source>
</evidence>
<sequence length="137" mass="15988">MHNLYVYIAATIINCLNILGQIHFTVLYGDLEADYLNPIDLCSRINKLVLPEALVQCFGTFLYLITGNFITFLINLPLSVFNIRKIMNKTNKLDATEIFRTLKKNKTETTLKLTFYVFLFFYYVFFLIKNIIDYAST</sequence>
<dbReference type="OMA" id="HLVMGHW"/>
<dbReference type="KEGG" id="tpf:TPHA_0F02810"/>
<dbReference type="InterPro" id="IPR033466">
    <property type="entry name" value="Cornichon_conserved"/>
</dbReference>
<dbReference type="Proteomes" id="UP000005666">
    <property type="component" value="Chromosome 6"/>
</dbReference>
<dbReference type="OrthoDB" id="434393at2759"/>